<dbReference type="AlphaFoldDB" id="A0A6N7QPM7"/>
<proteinExistence type="inferred from homology"/>
<dbReference type="InterPro" id="IPR050565">
    <property type="entry name" value="LYPA1-2/EST-like"/>
</dbReference>
<keyword evidence="2 4" id="KW-0378">Hydrolase</keyword>
<dbReference type="PANTHER" id="PTHR10655">
    <property type="entry name" value="LYSOPHOSPHOLIPASE-RELATED"/>
    <property type="match status" value="1"/>
</dbReference>
<evidence type="ECO:0000313" key="5">
    <source>
        <dbReference type="Proteomes" id="UP000433788"/>
    </source>
</evidence>
<feature type="domain" description="Phospholipase/carboxylesterase/thioesterase" evidence="3">
    <location>
        <begin position="9"/>
        <end position="217"/>
    </location>
</feature>
<evidence type="ECO:0000259" key="3">
    <source>
        <dbReference type="Pfam" id="PF02230"/>
    </source>
</evidence>
<dbReference type="Proteomes" id="UP000433788">
    <property type="component" value="Unassembled WGS sequence"/>
</dbReference>
<organism evidence="4 5">
    <name type="scientific">Spiribacter salilacus</name>
    <dbReference type="NCBI Taxonomy" id="2664894"/>
    <lineage>
        <taxon>Bacteria</taxon>
        <taxon>Pseudomonadati</taxon>
        <taxon>Pseudomonadota</taxon>
        <taxon>Gammaproteobacteria</taxon>
        <taxon>Chromatiales</taxon>
        <taxon>Ectothiorhodospiraceae</taxon>
        <taxon>Spiribacter</taxon>
    </lineage>
</organism>
<protein>
    <submittedName>
        <fullName evidence="4">Alpha/beta hydrolase fold domain-containing protein</fullName>
    </submittedName>
</protein>
<dbReference type="RefSeq" id="WP_153719422.1">
    <property type="nucleotide sequence ID" value="NZ_WJPP01000003.1"/>
</dbReference>
<comment type="similarity">
    <text evidence="1">Belongs to the AB hydrolase superfamily. AB hydrolase 2 family.</text>
</comment>
<dbReference type="SUPFAM" id="SSF53474">
    <property type="entry name" value="alpha/beta-Hydrolases"/>
    <property type="match status" value="1"/>
</dbReference>
<dbReference type="Pfam" id="PF02230">
    <property type="entry name" value="Abhydrolase_2"/>
    <property type="match status" value="1"/>
</dbReference>
<dbReference type="Gene3D" id="3.40.50.1820">
    <property type="entry name" value="alpha/beta hydrolase"/>
    <property type="match status" value="1"/>
</dbReference>
<comment type="caution">
    <text evidence="4">The sequence shown here is derived from an EMBL/GenBank/DDBJ whole genome shotgun (WGS) entry which is preliminary data.</text>
</comment>
<dbReference type="InterPro" id="IPR003140">
    <property type="entry name" value="PLipase/COase/thioEstase"/>
</dbReference>
<dbReference type="PANTHER" id="PTHR10655:SF17">
    <property type="entry name" value="LYSOPHOSPHOLIPASE-LIKE PROTEIN 1"/>
    <property type="match status" value="1"/>
</dbReference>
<evidence type="ECO:0000256" key="2">
    <source>
        <dbReference type="ARBA" id="ARBA00022801"/>
    </source>
</evidence>
<gene>
    <name evidence="4" type="ORF">GH984_06615</name>
</gene>
<name>A0A6N7QPM7_9GAMM</name>
<evidence type="ECO:0000256" key="1">
    <source>
        <dbReference type="ARBA" id="ARBA00006499"/>
    </source>
</evidence>
<keyword evidence="5" id="KW-1185">Reference proteome</keyword>
<reference evidence="4 5" key="1">
    <citation type="submission" date="2019-11" db="EMBL/GenBank/DDBJ databases">
        <authorList>
            <person name="Zhang X.Y."/>
        </authorList>
    </citation>
    <scope>NUCLEOTIDE SEQUENCE [LARGE SCALE GENOMIC DNA]</scope>
    <source>
        <strain evidence="4 5">C176</strain>
    </source>
</reference>
<sequence length="225" mass="24118">MSEALLETVEVGPADAKASVIWLHGLGANGHDFEPIVPELQLPADASVRFVFPHAPEQAVTVNGGMVMPAWYDVYGLTAGTPVDEPGLDRAAGWVEALIAREANRGVPASRLVLAGFSQGGALALHTGLRYTDGLAGVMGLSTYLPLRDHLAQARASANRQTPIFLAHGHQDPVLSFEMGQTARDALEALGYPVAWHEYPMAHQVCLEEIRAVGQWLTERLGLAR</sequence>
<accession>A0A6N7QPM7</accession>
<evidence type="ECO:0000313" key="4">
    <source>
        <dbReference type="EMBL" id="MRH78376.1"/>
    </source>
</evidence>
<dbReference type="GO" id="GO:0016787">
    <property type="term" value="F:hydrolase activity"/>
    <property type="evidence" value="ECO:0007669"/>
    <property type="project" value="UniProtKB-KW"/>
</dbReference>
<dbReference type="EMBL" id="WJPP01000003">
    <property type="protein sequence ID" value="MRH78376.1"/>
    <property type="molecule type" value="Genomic_DNA"/>
</dbReference>
<dbReference type="InterPro" id="IPR029058">
    <property type="entry name" value="AB_hydrolase_fold"/>
</dbReference>